<evidence type="ECO:0000313" key="3">
    <source>
        <dbReference type="Proteomes" id="UP001303473"/>
    </source>
</evidence>
<organism evidence="2 3">
    <name type="scientific">Diplogelasinospora grovesii</name>
    <dbReference type="NCBI Taxonomy" id="303347"/>
    <lineage>
        <taxon>Eukaryota</taxon>
        <taxon>Fungi</taxon>
        <taxon>Dikarya</taxon>
        <taxon>Ascomycota</taxon>
        <taxon>Pezizomycotina</taxon>
        <taxon>Sordariomycetes</taxon>
        <taxon>Sordariomycetidae</taxon>
        <taxon>Sordariales</taxon>
        <taxon>Diplogelasinosporaceae</taxon>
        <taxon>Diplogelasinospora</taxon>
    </lineage>
</organism>
<evidence type="ECO:0000313" key="2">
    <source>
        <dbReference type="EMBL" id="KAK3934393.1"/>
    </source>
</evidence>
<feature type="transmembrane region" description="Helical" evidence="1">
    <location>
        <begin position="76"/>
        <end position="96"/>
    </location>
</feature>
<accession>A0AAN6MXN7</accession>
<comment type="caution">
    <text evidence="2">The sequence shown here is derived from an EMBL/GenBank/DDBJ whole genome shotgun (WGS) entry which is preliminary data.</text>
</comment>
<proteinExistence type="predicted"/>
<keyword evidence="1" id="KW-0472">Membrane</keyword>
<dbReference type="Proteomes" id="UP001303473">
    <property type="component" value="Unassembled WGS sequence"/>
</dbReference>
<name>A0AAN6MXN7_9PEZI</name>
<dbReference type="EMBL" id="MU853994">
    <property type="protein sequence ID" value="KAK3934393.1"/>
    <property type="molecule type" value="Genomic_DNA"/>
</dbReference>
<evidence type="ECO:0000256" key="1">
    <source>
        <dbReference type="SAM" id="Phobius"/>
    </source>
</evidence>
<reference evidence="3" key="1">
    <citation type="journal article" date="2023" name="Mol. Phylogenet. Evol.">
        <title>Genome-scale phylogeny and comparative genomics of the fungal order Sordariales.</title>
        <authorList>
            <person name="Hensen N."/>
            <person name="Bonometti L."/>
            <person name="Westerberg I."/>
            <person name="Brannstrom I.O."/>
            <person name="Guillou S."/>
            <person name="Cros-Aarteil S."/>
            <person name="Calhoun S."/>
            <person name="Haridas S."/>
            <person name="Kuo A."/>
            <person name="Mondo S."/>
            <person name="Pangilinan J."/>
            <person name="Riley R."/>
            <person name="LaButti K."/>
            <person name="Andreopoulos B."/>
            <person name="Lipzen A."/>
            <person name="Chen C."/>
            <person name="Yan M."/>
            <person name="Daum C."/>
            <person name="Ng V."/>
            <person name="Clum A."/>
            <person name="Steindorff A."/>
            <person name="Ohm R.A."/>
            <person name="Martin F."/>
            <person name="Silar P."/>
            <person name="Natvig D.O."/>
            <person name="Lalanne C."/>
            <person name="Gautier V."/>
            <person name="Ament-Velasquez S.L."/>
            <person name="Kruys A."/>
            <person name="Hutchinson M.I."/>
            <person name="Powell A.J."/>
            <person name="Barry K."/>
            <person name="Miller A.N."/>
            <person name="Grigoriev I.V."/>
            <person name="Debuchy R."/>
            <person name="Gladieux P."/>
            <person name="Hiltunen Thoren M."/>
            <person name="Johannesson H."/>
        </authorList>
    </citation>
    <scope>NUCLEOTIDE SEQUENCE [LARGE SCALE GENOMIC DNA]</scope>
    <source>
        <strain evidence="3">CBS 340.73</strain>
    </source>
</reference>
<keyword evidence="1" id="KW-1133">Transmembrane helix</keyword>
<protein>
    <submittedName>
        <fullName evidence="2">Uncharacterized protein</fullName>
    </submittedName>
</protein>
<gene>
    <name evidence="2" type="ORF">QBC46DRAFT_399920</name>
</gene>
<keyword evidence="3" id="KW-1185">Reference proteome</keyword>
<sequence length="303" mass="34264">MSQTPSENYDRHIEKLKTQLADFANVNELNEAQVTSLDKVIKLFGEKEEDYAKLTEATRSRHKTARKLLCLVLREFGYDIFFLCIFALSITTLGTIKTQLFTATLRTWWTGANVPSSFKEITTELLNKHKSALPTIALATAPQKRPWAERSLGEEQTFEGSSGKRLQVGEERGHLNEFGWLLDESGNAGPALETDDEVDEVDEDEGGGKRLEQLEGPLAGLVYQLQPMDAILVLASGKLDVHLTMPHRQGAKSFISFECSEKLALRFLRKRRQVMELSQPPEPLQLLQPPQSLHQHPQMFQYL</sequence>
<keyword evidence="1" id="KW-0812">Transmembrane</keyword>
<dbReference type="AlphaFoldDB" id="A0AAN6MXN7"/>